<gene>
    <name evidence="1" type="ORF">WM40_04360</name>
</gene>
<dbReference type="PATRIC" id="fig|28092.6.peg.1026"/>
<organism evidence="1 2">
    <name type="scientific">Robbsia andropogonis</name>
    <dbReference type="NCBI Taxonomy" id="28092"/>
    <lineage>
        <taxon>Bacteria</taxon>
        <taxon>Pseudomonadati</taxon>
        <taxon>Pseudomonadota</taxon>
        <taxon>Betaproteobacteria</taxon>
        <taxon>Burkholderiales</taxon>
        <taxon>Burkholderiaceae</taxon>
        <taxon>Robbsia</taxon>
    </lineage>
</organism>
<dbReference type="EMBL" id="LAQU01000003">
    <property type="protein sequence ID" value="KKB64653.1"/>
    <property type="molecule type" value="Genomic_DNA"/>
</dbReference>
<keyword evidence="2" id="KW-1185">Reference proteome</keyword>
<dbReference type="Proteomes" id="UP000033618">
    <property type="component" value="Unassembled WGS sequence"/>
</dbReference>
<sequence>MTFEQQWVGPFSFTQRSADPRMLFEQKISQVSSVDFQDKPYCPGSRSQRYQKFFLREPREEYPSP</sequence>
<reference evidence="1 2" key="1">
    <citation type="submission" date="2015-03" db="EMBL/GenBank/DDBJ databases">
        <title>Draft Genome Sequence of Burkholderia andropogonis type strain ICMP2807, isolated from Sorghum bicolor.</title>
        <authorList>
            <person name="Lopes-Santos L."/>
            <person name="Castro D.B."/>
            <person name="Ottoboni L.M."/>
            <person name="Park D."/>
            <person name="Weirc B.S."/>
            <person name="Destefano S.A."/>
        </authorList>
    </citation>
    <scope>NUCLEOTIDE SEQUENCE [LARGE SCALE GENOMIC DNA]</scope>
    <source>
        <strain evidence="1 2">ICMP2807</strain>
    </source>
</reference>
<dbReference type="AlphaFoldDB" id="A0A0F5K3J3"/>
<comment type="caution">
    <text evidence="1">The sequence shown here is derived from an EMBL/GenBank/DDBJ whole genome shotgun (WGS) entry which is preliminary data.</text>
</comment>
<evidence type="ECO:0000313" key="2">
    <source>
        <dbReference type="Proteomes" id="UP000033618"/>
    </source>
</evidence>
<protein>
    <submittedName>
        <fullName evidence="1">Uncharacterized protein</fullName>
    </submittedName>
</protein>
<accession>A0A0F5K3J3</accession>
<evidence type="ECO:0000313" key="1">
    <source>
        <dbReference type="EMBL" id="KKB64653.1"/>
    </source>
</evidence>
<proteinExistence type="predicted"/>
<name>A0A0F5K3J3_9BURK</name>